<dbReference type="InterPro" id="IPR016169">
    <property type="entry name" value="FAD-bd_PCMH_sub2"/>
</dbReference>
<dbReference type="SUPFAM" id="SSF55103">
    <property type="entry name" value="FAD-linked oxidases, C-terminal domain"/>
    <property type="match status" value="1"/>
</dbReference>
<dbReference type="PANTHER" id="PTHR11748:SF119">
    <property type="entry name" value="D-2-HYDROXYGLUTARATE DEHYDROGENASE"/>
    <property type="match status" value="1"/>
</dbReference>
<dbReference type="InterPro" id="IPR016164">
    <property type="entry name" value="FAD-linked_Oxase-like_C"/>
</dbReference>
<evidence type="ECO:0000259" key="3">
    <source>
        <dbReference type="PROSITE" id="PS51387"/>
    </source>
</evidence>
<dbReference type="PANTHER" id="PTHR11748">
    <property type="entry name" value="D-LACTATE DEHYDROGENASE"/>
    <property type="match status" value="1"/>
</dbReference>
<dbReference type="InterPro" id="IPR036318">
    <property type="entry name" value="FAD-bd_PCMH-like_sf"/>
</dbReference>
<dbReference type="InterPro" id="IPR016166">
    <property type="entry name" value="FAD-bd_PCMH"/>
</dbReference>
<dbReference type="PROSITE" id="PS51387">
    <property type="entry name" value="FAD_PCMH"/>
    <property type="match status" value="1"/>
</dbReference>
<feature type="domain" description="FAD-binding PCMH-type" evidence="3">
    <location>
        <begin position="57"/>
        <end position="229"/>
    </location>
</feature>
<dbReference type="RefSeq" id="WP_195801765.1">
    <property type="nucleotide sequence ID" value="NZ_CP061379.1"/>
</dbReference>
<evidence type="ECO:0000256" key="2">
    <source>
        <dbReference type="ARBA" id="ARBA00022827"/>
    </source>
</evidence>
<evidence type="ECO:0000313" key="5">
    <source>
        <dbReference type="Proteomes" id="UP000594621"/>
    </source>
</evidence>
<dbReference type="AlphaFoldDB" id="A0A7S9D888"/>
<gene>
    <name evidence="4" type="ORF">IC761_02665</name>
</gene>
<dbReference type="GO" id="GO:0008720">
    <property type="term" value="F:D-lactate dehydrogenase (NAD+) activity"/>
    <property type="evidence" value="ECO:0007669"/>
    <property type="project" value="TreeGrafter"/>
</dbReference>
<dbReference type="Gene3D" id="3.30.465.10">
    <property type="match status" value="1"/>
</dbReference>
<dbReference type="GO" id="GO:0004458">
    <property type="term" value="F:D-lactate dehydrogenase (cytochrome) activity"/>
    <property type="evidence" value="ECO:0007669"/>
    <property type="project" value="TreeGrafter"/>
</dbReference>
<dbReference type="GO" id="GO:1903457">
    <property type="term" value="P:lactate catabolic process"/>
    <property type="evidence" value="ECO:0007669"/>
    <property type="project" value="TreeGrafter"/>
</dbReference>
<keyword evidence="2" id="KW-0274">FAD</keyword>
<dbReference type="Pfam" id="PF01565">
    <property type="entry name" value="FAD_binding_4"/>
    <property type="match status" value="1"/>
</dbReference>
<dbReference type="SUPFAM" id="SSF56176">
    <property type="entry name" value="FAD-binding/transporter-associated domain-like"/>
    <property type="match status" value="1"/>
</dbReference>
<sequence>MSDATLSAPDIRPSSRYPIEALLADIGDIATSLDPADLRRKSRDYYWYSPILATRLKDKVADVIVTPRDEADVIRVAAACYRHRVPLTVRGGATGNYGQCVPLEGGVLLDMAAMNRIEWQQPGIVRVQAGAKLFDIDAQTRPLGWELRMHPSTKRMAQIGGFVAGGSGGIGSVTFGGMREPGNILAARIVTVEERPRVIELRGDAAQKISRAYGTTGIITALEMPLAPALPWIDVIVAFDDFAESIRFGRAIAMADGVVKKLLAPIEWPLPQNFAGLRQYCPDGKAVLLGMIGSMSIESFETLLEAFGGTLTYKAPSEDVLTKVPLYEHTWNHCTLQTFKVDRNITYLQVLYPHDRVVESAAEIGARFEGEVMQHLEFIRINGLMTASGIPVIRFSTPERLYEIMAAYEARGIMIANPHVLTLEDGSRYKRVDADQLAFKHEVDPLGLLNPGKMRSFVPRSPGALQ</sequence>
<organism evidence="4 5">
    <name type="scientific">Bradyrhizobium commune</name>
    <dbReference type="NCBI Taxonomy" id="83627"/>
    <lineage>
        <taxon>Bacteria</taxon>
        <taxon>Pseudomonadati</taxon>
        <taxon>Pseudomonadota</taxon>
        <taxon>Alphaproteobacteria</taxon>
        <taxon>Hyphomicrobiales</taxon>
        <taxon>Nitrobacteraceae</taxon>
        <taxon>Bradyrhizobium</taxon>
    </lineage>
</organism>
<reference evidence="4 5" key="1">
    <citation type="submission" date="2020-09" db="EMBL/GenBank/DDBJ databases">
        <title>Complete genomes of bradyrhizobia occurring on native shrubby legumes in Australia.</title>
        <authorList>
            <person name="Lafay B."/>
        </authorList>
    </citation>
    <scope>NUCLEOTIDE SEQUENCE [LARGE SCALE GENOMIC DNA]</scope>
    <source>
        <strain evidence="4 5">BDV5040</strain>
    </source>
</reference>
<dbReference type="Proteomes" id="UP000594621">
    <property type="component" value="Chromosome"/>
</dbReference>
<dbReference type="KEGG" id="bcou:IC761_02665"/>
<keyword evidence="1" id="KW-0285">Flavoprotein</keyword>
<dbReference type="EMBL" id="CP061379">
    <property type="protein sequence ID" value="QPF92224.1"/>
    <property type="molecule type" value="Genomic_DNA"/>
</dbReference>
<keyword evidence="5" id="KW-1185">Reference proteome</keyword>
<evidence type="ECO:0000256" key="1">
    <source>
        <dbReference type="ARBA" id="ARBA00022630"/>
    </source>
</evidence>
<protein>
    <submittedName>
        <fullName evidence="4">FAD-binding oxidoreductase</fullName>
    </submittedName>
</protein>
<accession>A0A7S9D888</accession>
<name>A0A7S9D888_9BRAD</name>
<evidence type="ECO:0000313" key="4">
    <source>
        <dbReference type="EMBL" id="QPF92224.1"/>
    </source>
</evidence>
<dbReference type="InterPro" id="IPR006094">
    <property type="entry name" value="Oxid_FAD_bind_N"/>
</dbReference>
<dbReference type="GO" id="GO:0071949">
    <property type="term" value="F:FAD binding"/>
    <property type="evidence" value="ECO:0007669"/>
    <property type="project" value="InterPro"/>
</dbReference>
<proteinExistence type="predicted"/>